<evidence type="ECO:0000259" key="1">
    <source>
        <dbReference type="Pfam" id="PF07171"/>
    </source>
</evidence>
<dbReference type="Proteomes" id="UP000277236">
    <property type="component" value="Unassembled WGS sequence"/>
</dbReference>
<comment type="caution">
    <text evidence="3">The sequence shown here is derived from an EMBL/GenBank/DDBJ whole genome shotgun (WGS) entry which is preliminary data.</text>
</comment>
<name>A0A3M4M3T2_PSECI</name>
<evidence type="ECO:0000259" key="2">
    <source>
        <dbReference type="Pfam" id="PF07364"/>
    </source>
</evidence>
<dbReference type="InterPro" id="IPR009197">
    <property type="entry name" value="MlrC"/>
</dbReference>
<organism evidence="3 4">
    <name type="scientific">Pseudomonas cichorii</name>
    <dbReference type="NCBI Taxonomy" id="36746"/>
    <lineage>
        <taxon>Bacteria</taxon>
        <taxon>Pseudomonadati</taxon>
        <taxon>Pseudomonadota</taxon>
        <taxon>Gammaproteobacteria</taxon>
        <taxon>Pseudomonadales</taxon>
        <taxon>Pseudomonadaceae</taxon>
        <taxon>Pseudomonas</taxon>
    </lineage>
</organism>
<sequence>MALNAIATFTLLYIPLKDFICGGHMTTSAAEPKKVLVAGFQHETNTFAPSKAAFLNFERGEGHPALPRGEEFLALRDVNIPAGGFIKSAEERGWTVIPVVWAGASPSAHVTEDAFERIANEILEAVSLGGFDAVYLDLHGAMVTEHFDDGEGELLARIRKVVGACIPVVASLDLHANVTEQMLESANALVAFRTYPHVDMAETGERCADLLEKLFSKAECDLTVCRLPFLIPINSMCTLLDPAKSMYERVAHYESGQVHSVSFAAGFPAADFCECGPVIWGYGRQASSAVEALYAEMLMNEAHWQVPFMEPEEAVLEAMRILDVGGGDGPVVIADTQDNPGAGADSNTAGMLRALISAGAKNAAIGLMYEPDIAMQAHQAGVGAKLELSFGGKSGVQGDDALTGLFEVVSLSDGACRYDGPMKHGMIAQLGPVAALRIGEITVVVSSTKAQMLERNLYRIAGVQPESMDILVNKSSVHFRADFQGIARAVLVAKAPGPMLADPADLPWKNLKPGMRLKPCGPEFVPSILKTRLTCALE</sequence>
<gene>
    <name evidence="3" type="ORF">ALQ04_03228</name>
</gene>
<dbReference type="EMBL" id="RBRE01000028">
    <property type="protein sequence ID" value="RMQ48446.1"/>
    <property type="molecule type" value="Genomic_DNA"/>
</dbReference>
<dbReference type="InterPro" id="IPR010799">
    <property type="entry name" value="MlrC_C"/>
</dbReference>
<dbReference type="PIRSF" id="PIRSF012702">
    <property type="entry name" value="UCP012702"/>
    <property type="match status" value="1"/>
</dbReference>
<dbReference type="Pfam" id="PF07171">
    <property type="entry name" value="MlrC_C"/>
    <property type="match status" value="1"/>
</dbReference>
<proteinExistence type="predicted"/>
<dbReference type="AlphaFoldDB" id="A0A3M4M3T2"/>
<dbReference type="InterPro" id="IPR015995">
    <property type="entry name" value="MlrC_N"/>
</dbReference>
<feature type="domain" description="Microcystin LR degradation protein MlrC C-terminal" evidence="1">
    <location>
        <begin position="333"/>
        <end position="510"/>
    </location>
</feature>
<dbReference type="RefSeq" id="WP_224265903.1">
    <property type="nucleotide sequence ID" value="NZ_RBRE01000028.1"/>
</dbReference>
<evidence type="ECO:0000313" key="4">
    <source>
        <dbReference type="Proteomes" id="UP000277236"/>
    </source>
</evidence>
<reference evidence="3 4" key="1">
    <citation type="submission" date="2018-08" db="EMBL/GenBank/DDBJ databases">
        <title>Recombination of ecologically and evolutionarily significant loci maintains genetic cohesion in the Pseudomonas syringae species complex.</title>
        <authorList>
            <person name="Dillon M."/>
            <person name="Thakur S."/>
            <person name="Almeida R.N.D."/>
            <person name="Weir B.S."/>
            <person name="Guttman D.S."/>
        </authorList>
    </citation>
    <scope>NUCLEOTIDE SEQUENCE [LARGE SCALE GENOMIC DNA]</scope>
    <source>
        <strain evidence="3 4">ICMP 3353</strain>
    </source>
</reference>
<protein>
    <recommendedName>
        <fullName evidence="5">MlrC</fullName>
    </recommendedName>
</protein>
<dbReference type="Pfam" id="PF07364">
    <property type="entry name" value="DUF1485"/>
    <property type="match status" value="1"/>
</dbReference>
<feature type="domain" description="Microcystin LR degradation protein MlrC N-terminal" evidence="2">
    <location>
        <begin position="34"/>
        <end position="319"/>
    </location>
</feature>
<evidence type="ECO:0000313" key="3">
    <source>
        <dbReference type="EMBL" id="RMQ48446.1"/>
    </source>
</evidence>
<evidence type="ECO:0008006" key="5">
    <source>
        <dbReference type="Google" id="ProtNLM"/>
    </source>
</evidence>
<accession>A0A3M4M3T2</accession>